<reference evidence="1" key="1">
    <citation type="submission" date="2016-10" db="EMBL/GenBank/DDBJ databases">
        <authorList>
            <person name="Benchimol M."/>
            <person name="Almeida L.G."/>
            <person name="Vasconcelos A.T."/>
            <person name="Perreira-Neves A."/>
            <person name="Rosa I.A."/>
            <person name="Tasca T."/>
            <person name="Bogo M.R."/>
            <person name="de Souza W."/>
        </authorList>
    </citation>
    <scope>NUCLEOTIDE SEQUENCE [LARGE SCALE GENOMIC DNA]</scope>
    <source>
        <strain evidence="1">K</strain>
    </source>
</reference>
<proteinExistence type="predicted"/>
<dbReference type="PANTHER" id="PTHR15394">
    <property type="entry name" value="SERINE HYDROLASE RBBP9"/>
    <property type="match status" value="1"/>
</dbReference>
<dbReference type="PANTHER" id="PTHR15394:SF3">
    <property type="entry name" value="SERINE HYDROLASE RBBP9"/>
    <property type="match status" value="1"/>
</dbReference>
<protein>
    <recommendedName>
        <fullName evidence="3">AB hydrolase-1 domain-containing protein</fullName>
    </recommendedName>
</protein>
<gene>
    <name evidence="1" type="ORF">TRFO_42805</name>
</gene>
<dbReference type="AlphaFoldDB" id="A0A1J4KZB9"/>
<dbReference type="GeneID" id="94849194"/>
<dbReference type="Proteomes" id="UP000179807">
    <property type="component" value="Unassembled WGS sequence"/>
</dbReference>
<dbReference type="InterPro" id="IPR010662">
    <property type="entry name" value="RBBP9/YdeN"/>
</dbReference>
<evidence type="ECO:0000313" key="1">
    <source>
        <dbReference type="EMBL" id="OHT14933.1"/>
    </source>
</evidence>
<dbReference type="RefSeq" id="XP_068368069.1">
    <property type="nucleotide sequence ID" value="XM_068514490.1"/>
</dbReference>
<dbReference type="OrthoDB" id="10396910at2759"/>
<sequence>MGKVIVFCHGWSGHGNNLWFKTIIPELEKQGYKVIHPTLPDAKDPRYGPWRDTLVSILLENYENNEIYFVTHSMGGYLVMRLLGESTDDDKWVKSIKGGVLVSAPATKRPEYKPFYDEIINFEKIRNLPISFTFIWSTDDAVVKGEHIDLIQKELGNMKNFKYLEYSGFEHFCIRESPEILNAIMCLISE</sequence>
<dbReference type="Gene3D" id="3.40.50.1820">
    <property type="entry name" value="alpha/beta hydrolase"/>
    <property type="match status" value="1"/>
</dbReference>
<dbReference type="EMBL" id="MLAK01000294">
    <property type="protein sequence ID" value="OHT14933.1"/>
    <property type="molecule type" value="Genomic_DNA"/>
</dbReference>
<name>A0A1J4KZB9_9EUKA</name>
<organism evidence="1 2">
    <name type="scientific">Tritrichomonas foetus</name>
    <dbReference type="NCBI Taxonomy" id="1144522"/>
    <lineage>
        <taxon>Eukaryota</taxon>
        <taxon>Metamonada</taxon>
        <taxon>Parabasalia</taxon>
        <taxon>Tritrichomonadida</taxon>
        <taxon>Tritrichomonadidae</taxon>
        <taxon>Tritrichomonas</taxon>
    </lineage>
</organism>
<dbReference type="Pfam" id="PF06821">
    <property type="entry name" value="Ser_hydrolase"/>
    <property type="match status" value="1"/>
</dbReference>
<evidence type="ECO:0008006" key="3">
    <source>
        <dbReference type="Google" id="ProtNLM"/>
    </source>
</evidence>
<comment type="caution">
    <text evidence="1">The sequence shown here is derived from an EMBL/GenBank/DDBJ whole genome shotgun (WGS) entry which is preliminary data.</text>
</comment>
<dbReference type="GO" id="GO:0016787">
    <property type="term" value="F:hydrolase activity"/>
    <property type="evidence" value="ECO:0007669"/>
    <property type="project" value="InterPro"/>
</dbReference>
<evidence type="ECO:0000313" key="2">
    <source>
        <dbReference type="Proteomes" id="UP000179807"/>
    </source>
</evidence>
<accession>A0A1J4KZB9</accession>
<dbReference type="VEuPathDB" id="TrichDB:TRFO_42805"/>
<keyword evidence="2" id="KW-1185">Reference proteome</keyword>
<dbReference type="InterPro" id="IPR029058">
    <property type="entry name" value="AB_hydrolase_fold"/>
</dbReference>
<dbReference type="SUPFAM" id="SSF53474">
    <property type="entry name" value="alpha/beta-Hydrolases"/>
    <property type="match status" value="1"/>
</dbReference>